<feature type="domain" description="C2H2-type" evidence="9">
    <location>
        <begin position="147"/>
        <end position="174"/>
    </location>
</feature>
<dbReference type="Proteomes" id="UP000594638">
    <property type="component" value="Unassembled WGS sequence"/>
</dbReference>
<feature type="compositionally biased region" description="Low complexity" evidence="8">
    <location>
        <begin position="61"/>
        <end position="77"/>
    </location>
</feature>
<dbReference type="SMART" id="SM00355">
    <property type="entry name" value="ZnF_C2H2"/>
    <property type="match status" value="2"/>
</dbReference>
<dbReference type="GO" id="GO:0005634">
    <property type="term" value="C:nucleus"/>
    <property type="evidence" value="ECO:0007669"/>
    <property type="project" value="TreeGrafter"/>
</dbReference>
<evidence type="ECO:0000256" key="2">
    <source>
        <dbReference type="ARBA" id="ARBA00022737"/>
    </source>
</evidence>
<comment type="caution">
    <text evidence="10">The sequence shown here is derived from an EMBL/GenBank/DDBJ whole genome shotgun (WGS) entry which is preliminary data.</text>
</comment>
<keyword evidence="1" id="KW-0479">Metal-binding</keyword>
<protein>
    <submittedName>
        <fullName evidence="10">Zinc finger ZAT10-like</fullName>
    </submittedName>
</protein>
<organism evidence="10 11">
    <name type="scientific">Olea europaea subsp. europaea</name>
    <dbReference type="NCBI Taxonomy" id="158383"/>
    <lineage>
        <taxon>Eukaryota</taxon>
        <taxon>Viridiplantae</taxon>
        <taxon>Streptophyta</taxon>
        <taxon>Embryophyta</taxon>
        <taxon>Tracheophyta</taxon>
        <taxon>Spermatophyta</taxon>
        <taxon>Magnoliopsida</taxon>
        <taxon>eudicotyledons</taxon>
        <taxon>Gunneridae</taxon>
        <taxon>Pentapetalae</taxon>
        <taxon>asterids</taxon>
        <taxon>lamiids</taxon>
        <taxon>Lamiales</taxon>
        <taxon>Oleaceae</taxon>
        <taxon>Oleeae</taxon>
        <taxon>Olea</taxon>
    </lineage>
</organism>
<feature type="domain" description="C2H2-type" evidence="9">
    <location>
        <begin position="199"/>
        <end position="221"/>
    </location>
</feature>
<accession>A0A8S0PN55</accession>
<dbReference type="EMBL" id="CACTIH010000130">
    <property type="protein sequence ID" value="CAA2954929.1"/>
    <property type="molecule type" value="Genomic_DNA"/>
</dbReference>
<evidence type="ECO:0000256" key="5">
    <source>
        <dbReference type="ARBA" id="ARBA00023015"/>
    </source>
</evidence>
<evidence type="ECO:0000256" key="7">
    <source>
        <dbReference type="PROSITE-ProRule" id="PRU00042"/>
    </source>
</evidence>
<feature type="compositionally biased region" description="Low complexity" evidence="8">
    <location>
        <begin position="173"/>
        <end position="192"/>
    </location>
</feature>
<evidence type="ECO:0000313" key="11">
    <source>
        <dbReference type="Proteomes" id="UP000594638"/>
    </source>
</evidence>
<keyword evidence="2" id="KW-0677">Repeat</keyword>
<evidence type="ECO:0000256" key="8">
    <source>
        <dbReference type="SAM" id="MobiDB-lite"/>
    </source>
</evidence>
<gene>
    <name evidence="10" type="ORF">OLEA9_A101030</name>
</gene>
<dbReference type="Gene3D" id="3.30.160.60">
    <property type="entry name" value="Classic Zinc Finger"/>
    <property type="match status" value="1"/>
</dbReference>
<dbReference type="SUPFAM" id="SSF57667">
    <property type="entry name" value="beta-beta-alpha zinc fingers"/>
    <property type="match status" value="1"/>
</dbReference>
<dbReference type="OrthoDB" id="6077919at2759"/>
<evidence type="ECO:0000313" key="10">
    <source>
        <dbReference type="EMBL" id="CAA2954929.1"/>
    </source>
</evidence>
<evidence type="ECO:0000256" key="1">
    <source>
        <dbReference type="ARBA" id="ARBA00022723"/>
    </source>
</evidence>
<sequence>MNSKDPNSPTREKGLFRRLNLDCKRKRNRSKRLRFHHQSTDVGNIALSLMMLSRSGDNCPSASSTTATAATNNDNNTIESSPPPITTALLAQNLSHKHRISHHINPILATPITMIPSNATFTASYDENMEFSPPPIAVFPVTRNIFYKCNMCEKSFSSYQALGGHKTRHRKSPPSTTAVNNPSTSNSTASNISVLGRPHECSTCHKIFLTGQALGGHMRLHYKGVICGGKKSNGGASGQSHCSNIIRDFDLNMPAFECPEDIHEVLDDQPLECGEDFDDQPSCDEGIHEVLDDQLARLFFRKVLAGNWNVSF</sequence>
<evidence type="ECO:0000256" key="4">
    <source>
        <dbReference type="ARBA" id="ARBA00022833"/>
    </source>
</evidence>
<dbReference type="PROSITE" id="PS00028">
    <property type="entry name" value="ZINC_FINGER_C2H2_1"/>
    <property type="match status" value="2"/>
</dbReference>
<dbReference type="PANTHER" id="PTHR45988:SF1">
    <property type="entry name" value="ZINC FINGER PROTEIN AZF2"/>
    <property type="match status" value="1"/>
</dbReference>
<keyword evidence="4" id="KW-0862">Zinc</keyword>
<dbReference type="PANTHER" id="PTHR45988">
    <property type="entry name" value="C2H2 TYPE ZINC FINGER TRANSCRIPTION FACTOR FAMILY-RELATED"/>
    <property type="match status" value="1"/>
</dbReference>
<dbReference type="InterPro" id="IPR013087">
    <property type="entry name" value="Znf_C2H2_type"/>
</dbReference>
<name>A0A8S0PN55_OLEEU</name>
<feature type="region of interest" description="Disordered" evidence="8">
    <location>
        <begin position="58"/>
        <end position="80"/>
    </location>
</feature>
<dbReference type="GO" id="GO:0000976">
    <property type="term" value="F:transcription cis-regulatory region binding"/>
    <property type="evidence" value="ECO:0007669"/>
    <property type="project" value="TreeGrafter"/>
</dbReference>
<dbReference type="PROSITE" id="PS50157">
    <property type="entry name" value="ZINC_FINGER_C2H2_2"/>
    <property type="match status" value="2"/>
</dbReference>
<evidence type="ECO:0000259" key="9">
    <source>
        <dbReference type="PROSITE" id="PS50157"/>
    </source>
</evidence>
<dbReference type="InterPro" id="IPR044653">
    <property type="entry name" value="AZF1/2/3-like"/>
</dbReference>
<reference evidence="10 11" key="1">
    <citation type="submission" date="2019-12" db="EMBL/GenBank/DDBJ databases">
        <authorList>
            <person name="Alioto T."/>
            <person name="Alioto T."/>
            <person name="Gomez Garrido J."/>
        </authorList>
    </citation>
    <scope>NUCLEOTIDE SEQUENCE [LARGE SCALE GENOMIC DNA]</scope>
</reference>
<evidence type="ECO:0000256" key="3">
    <source>
        <dbReference type="ARBA" id="ARBA00022771"/>
    </source>
</evidence>
<dbReference type="Gramene" id="OE9A101030T1">
    <property type="protein sequence ID" value="OE9A101030C1"/>
    <property type="gene ID" value="OE9A101030"/>
</dbReference>
<evidence type="ECO:0000256" key="6">
    <source>
        <dbReference type="ARBA" id="ARBA00023163"/>
    </source>
</evidence>
<keyword evidence="3 7" id="KW-0863">Zinc-finger</keyword>
<dbReference type="AlphaFoldDB" id="A0A8S0PN55"/>
<dbReference type="GO" id="GO:0008270">
    <property type="term" value="F:zinc ion binding"/>
    <property type="evidence" value="ECO:0007669"/>
    <property type="project" value="UniProtKB-KW"/>
</dbReference>
<dbReference type="Pfam" id="PF13912">
    <property type="entry name" value="zf-C2H2_6"/>
    <property type="match status" value="2"/>
</dbReference>
<dbReference type="GO" id="GO:0003700">
    <property type="term" value="F:DNA-binding transcription factor activity"/>
    <property type="evidence" value="ECO:0007669"/>
    <property type="project" value="InterPro"/>
</dbReference>
<proteinExistence type="predicted"/>
<feature type="region of interest" description="Disordered" evidence="8">
    <location>
        <begin position="163"/>
        <end position="192"/>
    </location>
</feature>
<keyword evidence="6" id="KW-0804">Transcription</keyword>
<keyword evidence="11" id="KW-1185">Reference proteome</keyword>
<keyword evidence="5" id="KW-0805">Transcription regulation</keyword>
<dbReference type="InterPro" id="IPR036236">
    <property type="entry name" value="Znf_C2H2_sf"/>
</dbReference>